<accession>A0ABQ9CQM1</accession>
<name>A0ABQ9CQM1_9PASS</name>
<evidence type="ECO:0000313" key="2">
    <source>
        <dbReference type="Proteomes" id="UP001145742"/>
    </source>
</evidence>
<sequence length="216" mass="24592">MLKETQHFLISLSVTNSASKCTLNKFANDTKICGVVNTLERRDDIQRDLDTLERRACANLMKINKAKCKVLDGANPKKKNVLGRENWGKDYSWGEELVPGCRQKAQYDPAICTCSPEDKSNLGFHQQKHEQQIHSKLFLLKLPSPPLPMGMMNQEDLSALSWMTKDVRMTNIQLTLKLLGDLLLQMGSYKGLADIIRQHLSMIFEQSWESRQTPAD</sequence>
<dbReference type="Proteomes" id="UP001145742">
    <property type="component" value="Unassembled WGS sequence"/>
</dbReference>
<dbReference type="EMBL" id="WHWB01034771">
    <property type="protein sequence ID" value="KAJ7404456.1"/>
    <property type="molecule type" value="Genomic_DNA"/>
</dbReference>
<organism evidence="1 2">
    <name type="scientific">Willisornis vidua</name>
    <name type="common">Xingu scale-backed antbird</name>
    <dbReference type="NCBI Taxonomy" id="1566151"/>
    <lineage>
        <taxon>Eukaryota</taxon>
        <taxon>Metazoa</taxon>
        <taxon>Chordata</taxon>
        <taxon>Craniata</taxon>
        <taxon>Vertebrata</taxon>
        <taxon>Euteleostomi</taxon>
        <taxon>Archelosauria</taxon>
        <taxon>Archosauria</taxon>
        <taxon>Dinosauria</taxon>
        <taxon>Saurischia</taxon>
        <taxon>Theropoda</taxon>
        <taxon>Coelurosauria</taxon>
        <taxon>Aves</taxon>
        <taxon>Neognathae</taxon>
        <taxon>Neoaves</taxon>
        <taxon>Telluraves</taxon>
        <taxon>Australaves</taxon>
        <taxon>Passeriformes</taxon>
        <taxon>Thamnophilidae</taxon>
        <taxon>Willisornis</taxon>
    </lineage>
</organism>
<comment type="caution">
    <text evidence="1">The sequence shown here is derived from an EMBL/GenBank/DDBJ whole genome shotgun (WGS) entry which is preliminary data.</text>
</comment>
<protein>
    <submittedName>
        <fullName evidence="1">Rna-directed dna polymerase from mobile element jockey-like</fullName>
    </submittedName>
</protein>
<keyword evidence="2" id="KW-1185">Reference proteome</keyword>
<gene>
    <name evidence="1" type="ORF">WISP_145568</name>
</gene>
<proteinExistence type="predicted"/>
<evidence type="ECO:0000313" key="1">
    <source>
        <dbReference type="EMBL" id="KAJ7404456.1"/>
    </source>
</evidence>
<reference evidence="1" key="1">
    <citation type="submission" date="2019-10" db="EMBL/GenBank/DDBJ databases">
        <authorList>
            <person name="Soares A.E.R."/>
            <person name="Aleixo A."/>
            <person name="Schneider P."/>
            <person name="Miyaki C.Y."/>
            <person name="Schneider M.P."/>
            <person name="Mello C."/>
            <person name="Vasconcelos A.T.R."/>
        </authorList>
    </citation>
    <scope>NUCLEOTIDE SEQUENCE</scope>
    <source>
        <tissue evidence="1">Muscle</tissue>
    </source>
</reference>